<dbReference type="PANTHER" id="PTHR14440">
    <property type="entry name" value="DNA-DIRECTED RNA POLYMERASE I SUBUNIT RPA49"/>
    <property type="match status" value="1"/>
</dbReference>
<evidence type="ECO:0000256" key="2">
    <source>
        <dbReference type="ARBA" id="ARBA00009430"/>
    </source>
</evidence>
<evidence type="ECO:0007829" key="10">
    <source>
        <dbReference type="PubMed" id="22673903"/>
    </source>
</evidence>
<evidence type="ECO:0000256" key="4">
    <source>
        <dbReference type="ARBA" id="ARBA00023163"/>
    </source>
</evidence>
<dbReference type="AlphaFoldDB" id="F7ESP7"/>
<dbReference type="GO" id="GO:0001179">
    <property type="term" value="F:RNA polymerase I general transcription initiation factor binding"/>
    <property type="evidence" value="ECO:0007669"/>
    <property type="project" value="Ensembl"/>
</dbReference>
<evidence type="ECO:0000256" key="6">
    <source>
        <dbReference type="SAM" id="MobiDB-lite"/>
    </source>
</evidence>
<comment type="similarity">
    <text evidence="2">Belongs to the eukaryotic RPA49/POLR1E RNA polymerase subunit family.</text>
</comment>
<dbReference type="GO" id="GO:0042790">
    <property type="term" value="P:nucleolar large rRNA transcription by RNA polymerase I"/>
    <property type="evidence" value="ECO:0007669"/>
    <property type="project" value="Ensembl"/>
</dbReference>
<reference evidence="7" key="4">
    <citation type="submission" date="2025-09" db="UniProtKB">
        <authorList>
            <consortium name="Ensembl"/>
        </authorList>
    </citation>
    <scope>IDENTIFICATION</scope>
    <source>
        <strain evidence="7">Brown Norway</strain>
    </source>
</reference>
<dbReference type="GO" id="GO:0001188">
    <property type="term" value="P:RNA polymerase I preinitiation complex assembly"/>
    <property type="evidence" value="ECO:0007669"/>
    <property type="project" value="Ensembl"/>
</dbReference>
<dbReference type="GO" id="GO:0001650">
    <property type="term" value="C:fibrillar center"/>
    <property type="evidence" value="ECO:0007669"/>
    <property type="project" value="Ensembl"/>
</dbReference>
<evidence type="ECO:0000313" key="9">
    <source>
        <dbReference type="RGD" id="1565773"/>
    </source>
</evidence>
<keyword evidence="3" id="KW-0240">DNA-directed RNA polymerase</keyword>
<evidence type="ECO:0000256" key="3">
    <source>
        <dbReference type="ARBA" id="ARBA00022478"/>
    </source>
</evidence>
<dbReference type="GeneTree" id="ENSGT00390000018004"/>
<evidence type="ECO:0000256" key="5">
    <source>
        <dbReference type="ARBA" id="ARBA00023242"/>
    </source>
</evidence>
<dbReference type="HOGENOM" id="CLU_034953_0_0_1"/>
<protein>
    <submittedName>
        <fullName evidence="7">RNA polymerase I subunit E</fullName>
    </submittedName>
</protein>
<evidence type="ECO:0000313" key="8">
    <source>
        <dbReference type="Proteomes" id="UP000002494"/>
    </source>
</evidence>
<dbReference type="Proteomes" id="UP000002494">
    <property type="component" value="Chromosome 5"/>
</dbReference>
<reference evidence="7" key="3">
    <citation type="submission" date="2025-08" db="UniProtKB">
        <authorList>
            <consortium name="Ensembl"/>
        </authorList>
    </citation>
    <scope>IDENTIFICATION</scope>
    <source>
        <strain evidence="7">Brown Norway</strain>
    </source>
</reference>
<organism evidence="7 8">
    <name type="scientific">Rattus norvegicus</name>
    <name type="common">Rat</name>
    <dbReference type="NCBI Taxonomy" id="10116"/>
    <lineage>
        <taxon>Eukaryota</taxon>
        <taxon>Metazoa</taxon>
        <taxon>Chordata</taxon>
        <taxon>Craniata</taxon>
        <taxon>Vertebrata</taxon>
        <taxon>Euteleostomi</taxon>
        <taxon>Mammalia</taxon>
        <taxon>Eutheria</taxon>
        <taxon>Euarchontoglires</taxon>
        <taxon>Glires</taxon>
        <taxon>Rodentia</taxon>
        <taxon>Myomorpha</taxon>
        <taxon>Muroidea</taxon>
        <taxon>Muridae</taxon>
        <taxon>Murinae</taxon>
        <taxon>Rattus</taxon>
    </lineage>
</organism>
<dbReference type="GO" id="GO:0003677">
    <property type="term" value="F:DNA binding"/>
    <property type="evidence" value="ECO:0007669"/>
    <property type="project" value="InterPro"/>
</dbReference>
<gene>
    <name evidence="7 9" type="primary">Polr1e</name>
</gene>
<dbReference type="RGD" id="1565773">
    <property type="gene designation" value="Polr1e"/>
</dbReference>
<keyword evidence="5" id="KW-0539">Nucleus</keyword>
<dbReference type="InterPro" id="IPR009668">
    <property type="entry name" value="RNA_pol-assoc_fac_A49-like"/>
</dbReference>
<keyword evidence="8" id="KW-1185">Reference proteome</keyword>
<dbReference type="AGR" id="RGD:1565773"/>
<reference evidence="7" key="2">
    <citation type="submission" date="2024-01" db="EMBL/GenBank/DDBJ databases">
        <title>GRCr8: a new rat reference genome assembly contstructed from accurate long reads and long range scaffolding.</title>
        <authorList>
            <person name="Doris P.A."/>
            <person name="Kalbfleisch T."/>
            <person name="Li K."/>
            <person name="Howe K."/>
            <person name="Wood J."/>
        </authorList>
    </citation>
    <scope>NUCLEOTIDE SEQUENCE [LARGE SCALE GENOMIC DNA]</scope>
    <source>
        <strain evidence="7">Brown Norway</strain>
    </source>
</reference>
<evidence type="ECO:0000313" key="7">
    <source>
        <dbReference type="Ensembl" id="ENSRNOP00000029128.6"/>
    </source>
</evidence>
<feature type="region of interest" description="Disordered" evidence="6">
    <location>
        <begin position="439"/>
        <end position="462"/>
    </location>
</feature>
<dbReference type="Pfam" id="PF06870">
    <property type="entry name" value="RNA_pol_I_A49"/>
    <property type="match status" value="2"/>
</dbReference>
<reference evidence="10" key="1">
    <citation type="journal article" date="2012" name="Nat. Commun.">
        <title>Quantitative maps of protein phosphorylation sites across 14 different rat organs and tissues.</title>
        <authorList>
            <person name="Lundby A."/>
            <person name="Secher A."/>
            <person name="Lage K."/>
            <person name="Nordsborg N.B."/>
            <person name="Dmytriyev A."/>
            <person name="Lundby C."/>
            <person name="Olsen J.V."/>
        </authorList>
    </citation>
    <scope>IDENTIFICATION BY MASS SPECTROMETRY [LARGE SCALE ANALYSIS]</scope>
</reference>
<name>F7ESP7_RAT</name>
<dbReference type="Ensembl" id="ENSRNOT00000029704.8">
    <property type="protein sequence ID" value="ENSRNOP00000029128.6"/>
    <property type="gene ID" value="ENSRNOG00000012664.9"/>
</dbReference>
<dbReference type="GO" id="GO:0005654">
    <property type="term" value="C:nucleoplasm"/>
    <property type="evidence" value="ECO:0007669"/>
    <property type="project" value="Ensembl"/>
</dbReference>
<comment type="subcellular location">
    <subcellularLocation>
        <location evidence="1">Nucleus</location>
        <location evidence="1">Nucleolus</location>
    </subcellularLocation>
</comment>
<evidence type="ECO:0000256" key="1">
    <source>
        <dbReference type="ARBA" id="ARBA00004604"/>
    </source>
</evidence>
<dbReference type="GO" id="GO:0005736">
    <property type="term" value="C:RNA polymerase I complex"/>
    <property type="evidence" value="ECO:0007669"/>
    <property type="project" value="Ensembl"/>
</dbReference>
<accession>F7ESP7</accession>
<keyword evidence="4" id="KW-0804">Transcription</keyword>
<proteinExistence type="evidence at protein level"/>
<sequence>MATPDSPGMDGQTGDTETEVLQSARWQYCGEPDDRQKAVLVQFSNGKLQNPGNMRFTLYNSTDLVNPRQKCHRILAAETDRLSYVGNNFGTGALKCNTLCRHFVGILNKTSGQMEVYDAEVFNMQPLFAEDSIEHGPPLENQNKTFRDKLDSCIEAFGSTKQKRSLNSRRMNKVGSESLNFTVAKAAESIIDTKGVSALVSDAMQDDLQNDSLYLPPCHADATKPEDVYRFEDILSPAEYDALESPSEAFRKVMSEDILKMVEENRSVVTGCWEWPRGVVENKLEFSARAAILYHCSFIIEMLKSLPADEVQRNRQARSIWFLDALLRFRAQKVIKGKSALGPGIPHIINTKLLKQFTCLTYNNGSLRNLISSSMKAKITAYAIILALHINNFQIDLTVLQRDLKLSEKRMIEIARAMRLKISKRKVSLADGREEDHRLGTLSVPLPPAQTSDRQSKRKKMS</sequence>